<dbReference type="GO" id="GO:0016020">
    <property type="term" value="C:membrane"/>
    <property type="evidence" value="ECO:0007669"/>
    <property type="project" value="UniProtKB-SubCell"/>
</dbReference>
<evidence type="ECO:0000313" key="9">
    <source>
        <dbReference type="Proteomes" id="UP000078343"/>
    </source>
</evidence>
<name>A0A178ZAY6_9EURO</name>
<keyword evidence="3 7" id="KW-0812">Transmembrane</keyword>
<evidence type="ECO:0000256" key="5">
    <source>
        <dbReference type="ARBA" id="ARBA00023136"/>
    </source>
</evidence>
<keyword evidence="9" id="KW-1185">Reference proteome</keyword>
<keyword evidence="6" id="KW-0479">Metal-binding</keyword>
<evidence type="ECO:0000256" key="1">
    <source>
        <dbReference type="ARBA" id="ARBA00004141"/>
    </source>
</evidence>
<dbReference type="PANTHER" id="PTHR20855:SF52">
    <property type="entry name" value="ADIPONECTIN RECEPTOR PROTEIN"/>
    <property type="match status" value="1"/>
</dbReference>
<evidence type="ECO:0000256" key="7">
    <source>
        <dbReference type="SAM" id="Phobius"/>
    </source>
</evidence>
<dbReference type="GeneID" id="30013224"/>
<evidence type="ECO:0000313" key="8">
    <source>
        <dbReference type="EMBL" id="OAP56944.1"/>
    </source>
</evidence>
<comment type="similarity">
    <text evidence="2">Belongs to the ADIPOR family.</text>
</comment>
<dbReference type="RefSeq" id="XP_018690311.1">
    <property type="nucleotide sequence ID" value="XM_018840564.1"/>
</dbReference>
<feature type="binding site" evidence="6">
    <location>
        <position position="58"/>
    </location>
    <ligand>
        <name>Zn(2+)</name>
        <dbReference type="ChEBI" id="CHEBI:29105"/>
    </ligand>
</feature>
<dbReference type="STRING" id="1367422.A0A178ZAY6"/>
<sequence>MDAYSRFGSICSRRSCSFHAFPRINDTQLSSNVVGDEFVLGFAFFVPVLCFGFSTPFHLLRSHSYHVQHFWGKVDVLSICILAIGSATSATYVAVYCNETMRHVYWAINVVAGTAAGVTFFDTGGGGQQEASSMG</sequence>
<dbReference type="GO" id="GO:0038023">
    <property type="term" value="F:signaling receptor activity"/>
    <property type="evidence" value="ECO:0007669"/>
    <property type="project" value="TreeGrafter"/>
</dbReference>
<dbReference type="Proteomes" id="UP000078343">
    <property type="component" value="Unassembled WGS sequence"/>
</dbReference>
<comment type="caution">
    <text evidence="8">The sequence shown here is derived from an EMBL/GenBank/DDBJ whole genome shotgun (WGS) entry which is preliminary data.</text>
</comment>
<organism evidence="8 9">
    <name type="scientific">Fonsecaea erecta</name>
    <dbReference type="NCBI Taxonomy" id="1367422"/>
    <lineage>
        <taxon>Eukaryota</taxon>
        <taxon>Fungi</taxon>
        <taxon>Dikarya</taxon>
        <taxon>Ascomycota</taxon>
        <taxon>Pezizomycotina</taxon>
        <taxon>Eurotiomycetes</taxon>
        <taxon>Chaetothyriomycetidae</taxon>
        <taxon>Chaetothyriales</taxon>
        <taxon>Herpotrichiellaceae</taxon>
        <taxon>Fonsecaea</taxon>
    </lineage>
</organism>
<dbReference type="PANTHER" id="PTHR20855">
    <property type="entry name" value="ADIPOR/PROGESTIN RECEPTOR-RELATED"/>
    <property type="match status" value="1"/>
</dbReference>
<feature type="transmembrane region" description="Helical" evidence="7">
    <location>
        <begin position="76"/>
        <end position="97"/>
    </location>
</feature>
<reference evidence="8 9" key="1">
    <citation type="submission" date="2016-04" db="EMBL/GenBank/DDBJ databases">
        <title>Draft genome of Fonsecaea erecta CBS 125763.</title>
        <authorList>
            <person name="Weiss V.A."/>
            <person name="Vicente V.A."/>
            <person name="Raittz R.T."/>
            <person name="Moreno L.F."/>
            <person name="De Souza E.M."/>
            <person name="Pedrosa F.O."/>
            <person name="Steffens M.B."/>
            <person name="Faoro H."/>
            <person name="Tadra-Sfeir M.Z."/>
            <person name="Najafzadeh M.J."/>
            <person name="Felipe M.S."/>
            <person name="Teixeira M."/>
            <person name="Sun J."/>
            <person name="Xi L."/>
            <person name="Gomes R."/>
            <person name="De Azevedo C.M."/>
            <person name="Salgado C.G."/>
            <person name="Da Silva M.B."/>
            <person name="Nascimento M.F."/>
            <person name="Queiroz-Telles F."/>
            <person name="Attili D.S."/>
            <person name="Gorbushina A."/>
        </authorList>
    </citation>
    <scope>NUCLEOTIDE SEQUENCE [LARGE SCALE GENOMIC DNA]</scope>
    <source>
        <strain evidence="8 9">CBS 125763</strain>
    </source>
</reference>
<evidence type="ECO:0000256" key="2">
    <source>
        <dbReference type="ARBA" id="ARBA00007018"/>
    </source>
</evidence>
<keyword evidence="5 7" id="KW-0472">Membrane</keyword>
<dbReference type="AlphaFoldDB" id="A0A178ZAY6"/>
<gene>
    <name evidence="8" type="ORF">AYL99_09056</name>
</gene>
<proteinExistence type="inferred from homology"/>
<feature type="transmembrane region" description="Helical" evidence="7">
    <location>
        <begin position="38"/>
        <end position="56"/>
    </location>
</feature>
<dbReference type="EMBL" id="LVYI01000008">
    <property type="protein sequence ID" value="OAP56944.1"/>
    <property type="molecule type" value="Genomic_DNA"/>
</dbReference>
<comment type="subcellular location">
    <subcellularLocation>
        <location evidence="1">Membrane</location>
        <topology evidence="1">Multi-pass membrane protein</topology>
    </subcellularLocation>
</comment>
<keyword evidence="4 7" id="KW-1133">Transmembrane helix</keyword>
<dbReference type="GO" id="GO:0046872">
    <property type="term" value="F:metal ion binding"/>
    <property type="evidence" value="ECO:0007669"/>
    <property type="project" value="UniProtKB-KW"/>
</dbReference>
<dbReference type="OrthoDB" id="529367at2759"/>
<evidence type="ECO:0000256" key="4">
    <source>
        <dbReference type="ARBA" id="ARBA00022989"/>
    </source>
</evidence>
<dbReference type="Pfam" id="PF03006">
    <property type="entry name" value="HlyIII"/>
    <property type="match status" value="1"/>
</dbReference>
<dbReference type="GO" id="GO:0006882">
    <property type="term" value="P:intracellular zinc ion homeostasis"/>
    <property type="evidence" value="ECO:0007669"/>
    <property type="project" value="TreeGrafter"/>
</dbReference>
<evidence type="ECO:0000256" key="3">
    <source>
        <dbReference type="ARBA" id="ARBA00022692"/>
    </source>
</evidence>
<feature type="transmembrane region" description="Helical" evidence="7">
    <location>
        <begin position="104"/>
        <end position="121"/>
    </location>
</feature>
<evidence type="ECO:0000256" key="6">
    <source>
        <dbReference type="PIRSR" id="PIRSR604254-1"/>
    </source>
</evidence>
<dbReference type="InterPro" id="IPR004254">
    <property type="entry name" value="AdipoR/HlyIII-related"/>
</dbReference>
<accession>A0A178ZAY6</accession>
<keyword evidence="6" id="KW-0862">Zinc</keyword>
<protein>
    <submittedName>
        <fullName evidence="8">Uncharacterized protein</fullName>
    </submittedName>
</protein>